<feature type="transmembrane region" description="Helical" evidence="2">
    <location>
        <begin position="747"/>
        <end position="780"/>
    </location>
</feature>
<feature type="compositionally biased region" description="Basic and acidic residues" evidence="1">
    <location>
        <begin position="935"/>
        <end position="945"/>
    </location>
</feature>
<keyword evidence="2" id="KW-0472">Membrane</keyword>
<evidence type="ECO:0000256" key="1">
    <source>
        <dbReference type="SAM" id="MobiDB-lite"/>
    </source>
</evidence>
<sequence length="945" mass="103999">MIWGFHLSLVPGLEVPLAPQFWSAACCLLHDLGGAAKSHITLNDRIFQVSAAGAATMAMATDTAMLMRCVELPMPYHCPSSVVLRLRARYPTCYLRKYVLQVTPGSDRVRFGRIDNHWLHMISPRAEAKWQQWYEEVESDVGSELDINDAASEHSLHDTNTEQSSDSDDEDICLPLSLSALKKILHFTGKDGTPWKNYTKTRIHYIFGKRAYKTTHDETSSPYKYFFSSWTKNSIDYWHSKEKYTPTESRAETKVIMRHSGLVGLFMLCLATVSTMPSDTVTSRYPEYTRFLLDPLSNLLRPNTTSSLILSDTPREISKHNPIIKNNKSRLRKHKNKIKGNLVVKGTNRVNVISDTSKNSNHKVVTMKPIRIQLTTRHITTSNPLVSTTMNSSTLYKNKNNTTFPTDAPFRLKVTKPDEYLNGTSITPTFIKVTTKTKERSTTPFPLVSLKSTSNNIYTKWSDEPNYNEVKQNWYEEGVPYPSPNPEINSPSPSVSLSELSSVTPSLVSQESSSPIEGAVANDAFPSVSPSPEISSYSPQYSIADAVPSAIPETSASDSVGSAALDAASSNPISVFNLDMIPDATRIGEGAGSPCPTVHISSSLFGIPQQRQAPDCSDLSLTINSHIHQNPGNTRTPETYQAAGDPAGGAPVEEAADPATSVGTAQDAPIGAAQDAPEASNPASANTGGIPGAQSGGTGGNGGNGGDGGDGDDGGGWKFPDLKGLFDALGHLWPILNRLLSFFKNPYLYVVPMALAFILGFIKIIALFPWWIPLLVFYVGLKSAKKPTQQIAIYKHVHKPVYHPDGWFWNHQTKTWTNVAEVGLHKKDADVNSIDARIDKLFNGHYNNSTRNKTSKRGVNSIEARIDKLLSSTNISNFNTTRKEEANTELEMEAMLKGEIPSRQSLQRTPPHGQEEQRKRKESCAGILEFESPEDVSKTVRELGK</sequence>
<dbReference type="OrthoDB" id="6623421at2759"/>
<keyword evidence="2" id="KW-0812">Transmembrane</keyword>
<proteinExistence type="predicted"/>
<comment type="caution">
    <text evidence="3">The sequence shown here is derived from an EMBL/GenBank/DDBJ whole genome shotgun (WGS) entry which is preliminary data.</text>
</comment>
<dbReference type="Proteomes" id="UP001152888">
    <property type="component" value="Unassembled WGS sequence"/>
</dbReference>
<feature type="compositionally biased region" description="Basic and acidic residues" evidence="1">
    <location>
        <begin position="913"/>
        <end position="923"/>
    </location>
</feature>
<accession>A0A9P0MBL7</accession>
<keyword evidence="4" id="KW-1185">Reference proteome</keyword>
<name>A0A9P0MBL7_ACAOB</name>
<protein>
    <submittedName>
        <fullName evidence="3">Uncharacterized protein</fullName>
    </submittedName>
</protein>
<gene>
    <name evidence="3" type="ORF">ACAOBT_LOCUS30808</name>
</gene>
<dbReference type="AlphaFoldDB" id="A0A9P0MBL7"/>
<feature type="region of interest" description="Disordered" evidence="1">
    <location>
        <begin position="898"/>
        <end position="945"/>
    </location>
</feature>
<feature type="compositionally biased region" description="Polar residues" evidence="1">
    <location>
        <begin position="627"/>
        <end position="639"/>
    </location>
</feature>
<feature type="compositionally biased region" description="Gly residues" evidence="1">
    <location>
        <begin position="689"/>
        <end position="708"/>
    </location>
</feature>
<keyword evidence="2" id="KW-1133">Transmembrane helix</keyword>
<reference evidence="3" key="1">
    <citation type="submission" date="2022-03" db="EMBL/GenBank/DDBJ databases">
        <authorList>
            <person name="Sayadi A."/>
        </authorList>
    </citation>
    <scope>NUCLEOTIDE SEQUENCE</scope>
</reference>
<organism evidence="3 4">
    <name type="scientific">Acanthoscelides obtectus</name>
    <name type="common">Bean weevil</name>
    <name type="synonym">Bruchus obtectus</name>
    <dbReference type="NCBI Taxonomy" id="200917"/>
    <lineage>
        <taxon>Eukaryota</taxon>
        <taxon>Metazoa</taxon>
        <taxon>Ecdysozoa</taxon>
        <taxon>Arthropoda</taxon>
        <taxon>Hexapoda</taxon>
        <taxon>Insecta</taxon>
        <taxon>Pterygota</taxon>
        <taxon>Neoptera</taxon>
        <taxon>Endopterygota</taxon>
        <taxon>Coleoptera</taxon>
        <taxon>Polyphaga</taxon>
        <taxon>Cucujiformia</taxon>
        <taxon>Chrysomeloidea</taxon>
        <taxon>Chrysomelidae</taxon>
        <taxon>Bruchinae</taxon>
        <taxon>Bruchini</taxon>
        <taxon>Acanthoscelides</taxon>
    </lineage>
</organism>
<evidence type="ECO:0000313" key="3">
    <source>
        <dbReference type="EMBL" id="CAH2009363.1"/>
    </source>
</evidence>
<feature type="region of interest" description="Disordered" evidence="1">
    <location>
        <begin position="627"/>
        <end position="714"/>
    </location>
</feature>
<evidence type="ECO:0000313" key="4">
    <source>
        <dbReference type="Proteomes" id="UP001152888"/>
    </source>
</evidence>
<dbReference type="EMBL" id="CAKOFQ010007874">
    <property type="protein sequence ID" value="CAH2009363.1"/>
    <property type="molecule type" value="Genomic_DNA"/>
</dbReference>
<evidence type="ECO:0000256" key="2">
    <source>
        <dbReference type="SAM" id="Phobius"/>
    </source>
</evidence>